<dbReference type="RefSeq" id="WP_006287593.1">
    <property type="nucleotide sequence ID" value="NZ_BALG01000266.1"/>
</dbReference>
<evidence type="ECO:0000313" key="1">
    <source>
        <dbReference type="EMBL" id="GAC43866.1"/>
    </source>
</evidence>
<keyword evidence="2" id="KW-1185">Reference proteome</keyword>
<proteinExistence type="predicted"/>
<protein>
    <submittedName>
        <fullName evidence="1">Transposase and inactivated derivative</fullName>
    </submittedName>
</protein>
<dbReference type="EMBL" id="BALG01000266">
    <property type="protein sequence ID" value="GAC43866.1"/>
    <property type="molecule type" value="Genomic_DNA"/>
</dbReference>
<dbReference type="AlphaFoldDB" id="M9LRC4"/>
<gene>
    <name evidence="1" type="ORF">PPOP_3266</name>
</gene>
<name>M9LRC4_PAEPP</name>
<evidence type="ECO:0000313" key="2">
    <source>
        <dbReference type="Proteomes" id="UP000029453"/>
    </source>
</evidence>
<dbReference type="Proteomes" id="UP000029453">
    <property type="component" value="Unassembled WGS sequence"/>
</dbReference>
<organism evidence="1 2">
    <name type="scientific">Paenibacillus popilliae ATCC 14706</name>
    <dbReference type="NCBI Taxonomy" id="1212764"/>
    <lineage>
        <taxon>Bacteria</taxon>
        <taxon>Bacillati</taxon>
        <taxon>Bacillota</taxon>
        <taxon>Bacilli</taxon>
        <taxon>Bacillales</taxon>
        <taxon>Paenibacillaceae</taxon>
        <taxon>Paenibacillus</taxon>
    </lineage>
</organism>
<reference evidence="1 2" key="1">
    <citation type="submission" date="2012-10" db="EMBL/GenBank/DDBJ databases">
        <title>Draft Genome Sequence of Paenibacillus popilliae ATCC 14706T.</title>
        <authorList>
            <person name="Iiyama K."/>
            <person name="Mori K."/>
            <person name="Mon H."/>
            <person name="Chieda Y."/>
            <person name="Lee J.M."/>
            <person name="Kusakabe T."/>
            <person name="Tashiro K."/>
            <person name="Asano S."/>
            <person name="Yasunaga-Aoki C."/>
            <person name="Shimizu S."/>
        </authorList>
    </citation>
    <scope>NUCLEOTIDE SEQUENCE [LARGE SCALE GENOMIC DNA]</scope>
    <source>
        <strain evidence="1 2">ATCC 14706</strain>
    </source>
</reference>
<accession>M9LRC4</accession>
<comment type="caution">
    <text evidence="1">The sequence shown here is derived from an EMBL/GenBank/DDBJ whole genome shotgun (WGS) entry which is preliminary data.</text>
</comment>
<sequence length="85" mass="9814">MKAKLQERGLTVSRRRIGRIMKEQGLVSTYTVAQYKPHKAACNESQQPNELNRQFQQCGHNSMDSERSIVTINTTNQILEFNLFT</sequence>